<gene>
    <name evidence="1" type="ORF">EJ03DRAFT_89657</name>
</gene>
<reference evidence="1" key="1">
    <citation type="journal article" date="2020" name="Stud. Mycol.">
        <title>101 Dothideomycetes genomes: a test case for predicting lifestyles and emergence of pathogens.</title>
        <authorList>
            <person name="Haridas S."/>
            <person name="Albert R."/>
            <person name="Binder M."/>
            <person name="Bloem J."/>
            <person name="Labutti K."/>
            <person name="Salamov A."/>
            <person name="Andreopoulos B."/>
            <person name="Baker S."/>
            <person name="Barry K."/>
            <person name="Bills G."/>
            <person name="Bluhm B."/>
            <person name="Cannon C."/>
            <person name="Castanera R."/>
            <person name="Culley D."/>
            <person name="Daum C."/>
            <person name="Ezra D."/>
            <person name="Gonzalez J."/>
            <person name="Henrissat B."/>
            <person name="Kuo A."/>
            <person name="Liang C."/>
            <person name="Lipzen A."/>
            <person name="Lutzoni F."/>
            <person name="Magnuson J."/>
            <person name="Mondo S."/>
            <person name="Nolan M."/>
            <person name="Ohm R."/>
            <person name="Pangilinan J."/>
            <person name="Park H.-J."/>
            <person name="Ramirez L."/>
            <person name="Alfaro M."/>
            <person name="Sun H."/>
            <person name="Tritt A."/>
            <person name="Yoshinaga Y."/>
            <person name="Zwiers L.-H."/>
            <person name="Turgeon B."/>
            <person name="Goodwin S."/>
            <person name="Spatafora J."/>
            <person name="Crous P."/>
            <person name="Grigoriev I."/>
        </authorList>
    </citation>
    <scope>NUCLEOTIDE SEQUENCE</scope>
    <source>
        <strain evidence="1">CBS 116005</strain>
    </source>
</reference>
<name>A0A6G1L9T0_9PEZI</name>
<organism evidence="1 2">
    <name type="scientific">Teratosphaeria nubilosa</name>
    <dbReference type="NCBI Taxonomy" id="161662"/>
    <lineage>
        <taxon>Eukaryota</taxon>
        <taxon>Fungi</taxon>
        <taxon>Dikarya</taxon>
        <taxon>Ascomycota</taxon>
        <taxon>Pezizomycotina</taxon>
        <taxon>Dothideomycetes</taxon>
        <taxon>Dothideomycetidae</taxon>
        <taxon>Mycosphaerellales</taxon>
        <taxon>Teratosphaeriaceae</taxon>
        <taxon>Teratosphaeria</taxon>
    </lineage>
</organism>
<evidence type="ECO:0000313" key="1">
    <source>
        <dbReference type="EMBL" id="KAF2769606.1"/>
    </source>
</evidence>
<dbReference type="Proteomes" id="UP000799436">
    <property type="component" value="Unassembled WGS sequence"/>
</dbReference>
<accession>A0A6G1L9T0</accession>
<sequence length="153" mass="17036">MRRAGCLGLEQVSACVRMGSTLQLFFWPSLRALSLAGPAALVRRRSRTVTSNRTTFSSPKCSQTRSRCPISASRRSSTRTRRFSRHSAVLCRTVRPRSFHLKPHPFSTRLCNLAKQATIVSPHNHHTSYGTTYLRTRATSAAYIARTMIGVAG</sequence>
<proteinExistence type="predicted"/>
<dbReference type="AlphaFoldDB" id="A0A6G1L9T0"/>
<protein>
    <submittedName>
        <fullName evidence="1">Uncharacterized protein</fullName>
    </submittedName>
</protein>
<dbReference type="EMBL" id="ML995832">
    <property type="protein sequence ID" value="KAF2769606.1"/>
    <property type="molecule type" value="Genomic_DNA"/>
</dbReference>
<keyword evidence="2" id="KW-1185">Reference proteome</keyword>
<evidence type="ECO:0000313" key="2">
    <source>
        <dbReference type="Proteomes" id="UP000799436"/>
    </source>
</evidence>